<organism evidence="8 9">
    <name type="scientific">Dioscorea zingiberensis</name>
    <dbReference type="NCBI Taxonomy" id="325984"/>
    <lineage>
        <taxon>Eukaryota</taxon>
        <taxon>Viridiplantae</taxon>
        <taxon>Streptophyta</taxon>
        <taxon>Embryophyta</taxon>
        <taxon>Tracheophyta</taxon>
        <taxon>Spermatophyta</taxon>
        <taxon>Magnoliopsida</taxon>
        <taxon>Liliopsida</taxon>
        <taxon>Dioscoreales</taxon>
        <taxon>Dioscoreaceae</taxon>
        <taxon>Dioscorea</taxon>
    </lineage>
</organism>
<name>A0A9D5CCP6_9LILI</name>
<evidence type="ECO:0000313" key="9">
    <source>
        <dbReference type="Proteomes" id="UP001085076"/>
    </source>
</evidence>
<proteinExistence type="predicted"/>
<reference evidence="8" key="2">
    <citation type="journal article" date="2022" name="Hortic Res">
        <title>The genome of Dioscorea zingiberensis sheds light on the biosynthesis, origin and evolution of the medicinally important diosgenin saponins.</title>
        <authorList>
            <person name="Li Y."/>
            <person name="Tan C."/>
            <person name="Li Z."/>
            <person name="Guo J."/>
            <person name="Li S."/>
            <person name="Chen X."/>
            <person name="Wang C."/>
            <person name="Dai X."/>
            <person name="Yang H."/>
            <person name="Song W."/>
            <person name="Hou L."/>
            <person name="Xu J."/>
            <person name="Tong Z."/>
            <person name="Xu A."/>
            <person name="Yuan X."/>
            <person name="Wang W."/>
            <person name="Yang Q."/>
            <person name="Chen L."/>
            <person name="Sun Z."/>
            <person name="Wang K."/>
            <person name="Pan B."/>
            <person name="Chen J."/>
            <person name="Bao Y."/>
            <person name="Liu F."/>
            <person name="Qi X."/>
            <person name="Gang D.R."/>
            <person name="Wen J."/>
            <person name="Li J."/>
        </authorList>
    </citation>
    <scope>NUCLEOTIDE SEQUENCE</scope>
    <source>
        <strain evidence="8">Dzin_1.0</strain>
    </source>
</reference>
<dbReference type="GO" id="GO:0046294">
    <property type="term" value="P:formaldehyde catabolic process"/>
    <property type="evidence" value="ECO:0007669"/>
    <property type="project" value="TreeGrafter"/>
</dbReference>
<comment type="subunit">
    <text evidence="2">Homodimer.</text>
</comment>
<evidence type="ECO:0000259" key="7">
    <source>
        <dbReference type="Pfam" id="PF00107"/>
    </source>
</evidence>
<comment type="catalytic activity">
    <reaction evidence="6">
        <text>a primary alcohol + NAD(+) = an aldehyde + NADH + H(+)</text>
        <dbReference type="Rhea" id="RHEA:10736"/>
        <dbReference type="ChEBI" id="CHEBI:15378"/>
        <dbReference type="ChEBI" id="CHEBI:15734"/>
        <dbReference type="ChEBI" id="CHEBI:17478"/>
        <dbReference type="ChEBI" id="CHEBI:57540"/>
        <dbReference type="ChEBI" id="CHEBI:57945"/>
        <dbReference type="EC" id="1.1.1.1"/>
    </reaction>
</comment>
<dbReference type="InterPro" id="IPR036291">
    <property type="entry name" value="NAD(P)-bd_dom_sf"/>
</dbReference>
<dbReference type="PANTHER" id="PTHR43880">
    <property type="entry name" value="ALCOHOL DEHYDROGENASE"/>
    <property type="match status" value="1"/>
</dbReference>
<gene>
    <name evidence="8" type="ORF">J5N97_018742</name>
</gene>
<dbReference type="InterPro" id="IPR013149">
    <property type="entry name" value="ADH-like_C"/>
</dbReference>
<comment type="cofactor">
    <cofactor evidence="1">
        <name>Zn(2+)</name>
        <dbReference type="ChEBI" id="CHEBI:29105"/>
    </cofactor>
</comment>
<evidence type="ECO:0000256" key="1">
    <source>
        <dbReference type="ARBA" id="ARBA00001947"/>
    </source>
</evidence>
<dbReference type="Pfam" id="PF00107">
    <property type="entry name" value="ADH_zinc_N"/>
    <property type="match status" value="1"/>
</dbReference>
<dbReference type="OrthoDB" id="417550at2759"/>
<comment type="caution">
    <text evidence="8">The sequence shown here is derived from an EMBL/GenBank/DDBJ whole genome shotgun (WGS) entry which is preliminary data.</text>
</comment>
<evidence type="ECO:0000256" key="6">
    <source>
        <dbReference type="ARBA" id="ARBA00049243"/>
    </source>
</evidence>
<dbReference type="Gene3D" id="3.40.50.720">
    <property type="entry name" value="NAD(P)-binding Rossmann-like Domain"/>
    <property type="match status" value="1"/>
</dbReference>
<dbReference type="GO" id="GO:0005829">
    <property type="term" value="C:cytosol"/>
    <property type="evidence" value="ECO:0007669"/>
    <property type="project" value="TreeGrafter"/>
</dbReference>
<keyword evidence="3" id="KW-0479">Metal-binding</keyword>
<dbReference type="GO" id="GO:0051903">
    <property type="term" value="F:S-(hydroxymethyl)glutathione dehydrogenase [NAD(P)+] activity"/>
    <property type="evidence" value="ECO:0007669"/>
    <property type="project" value="TreeGrafter"/>
</dbReference>
<dbReference type="GO" id="GO:0004022">
    <property type="term" value="F:alcohol dehydrogenase (NAD+) activity"/>
    <property type="evidence" value="ECO:0007669"/>
    <property type="project" value="UniProtKB-EC"/>
</dbReference>
<dbReference type="AlphaFoldDB" id="A0A9D5CCP6"/>
<evidence type="ECO:0000256" key="3">
    <source>
        <dbReference type="ARBA" id="ARBA00022723"/>
    </source>
</evidence>
<dbReference type="PANTHER" id="PTHR43880:SF38">
    <property type="entry name" value="ALCOHOL DEHYDROGENASE-RELATED"/>
    <property type="match status" value="1"/>
</dbReference>
<feature type="domain" description="Alcohol dehydrogenase-like C-terminal" evidence="7">
    <location>
        <begin position="18"/>
        <end position="91"/>
    </location>
</feature>
<dbReference type="EMBL" id="JAGGNH010000005">
    <property type="protein sequence ID" value="KAJ0970783.1"/>
    <property type="molecule type" value="Genomic_DNA"/>
</dbReference>
<reference evidence="8" key="1">
    <citation type="submission" date="2021-03" db="EMBL/GenBank/DDBJ databases">
        <authorList>
            <person name="Li Z."/>
            <person name="Yang C."/>
        </authorList>
    </citation>
    <scope>NUCLEOTIDE SEQUENCE</scope>
    <source>
        <strain evidence="8">Dzin_1.0</strain>
        <tissue evidence="8">Leaf</tissue>
    </source>
</reference>
<evidence type="ECO:0000256" key="4">
    <source>
        <dbReference type="ARBA" id="ARBA00022833"/>
    </source>
</evidence>
<dbReference type="GO" id="GO:0008270">
    <property type="term" value="F:zinc ion binding"/>
    <property type="evidence" value="ECO:0007669"/>
    <property type="project" value="TreeGrafter"/>
</dbReference>
<keyword evidence="4" id="KW-0862">Zinc</keyword>
<evidence type="ECO:0000256" key="2">
    <source>
        <dbReference type="ARBA" id="ARBA00011738"/>
    </source>
</evidence>
<evidence type="ECO:0000313" key="8">
    <source>
        <dbReference type="EMBL" id="KAJ0970783.1"/>
    </source>
</evidence>
<dbReference type="SUPFAM" id="SSF51735">
    <property type="entry name" value="NAD(P)-binding Rossmann-fold domains"/>
    <property type="match status" value="1"/>
</dbReference>
<dbReference type="Proteomes" id="UP001085076">
    <property type="component" value="Miscellaneous, Linkage group lg05"/>
</dbReference>
<accession>A0A9D5CCP6</accession>
<keyword evidence="9" id="KW-1185">Reference proteome</keyword>
<evidence type="ECO:0000256" key="5">
    <source>
        <dbReference type="ARBA" id="ARBA00049164"/>
    </source>
</evidence>
<comment type="catalytic activity">
    <reaction evidence="5">
        <text>a secondary alcohol + NAD(+) = a ketone + NADH + H(+)</text>
        <dbReference type="Rhea" id="RHEA:10740"/>
        <dbReference type="ChEBI" id="CHEBI:15378"/>
        <dbReference type="ChEBI" id="CHEBI:17087"/>
        <dbReference type="ChEBI" id="CHEBI:35681"/>
        <dbReference type="ChEBI" id="CHEBI:57540"/>
        <dbReference type="ChEBI" id="CHEBI:57945"/>
        <dbReference type="EC" id="1.1.1.1"/>
    </reaction>
</comment>
<sequence>MSVRGHKIYHMFTCIGDIAGARSLGASRIIGADLNDCKKPKAEFFRLMDFSDTKELNGIAEKVREMTGGLGVDYRFECTGVESLVNEAVEC</sequence>
<protein>
    <recommendedName>
        <fullName evidence="7">Alcohol dehydrogenase-like C-terminal domain-containing protein</fullName>
    </recommendedName>
</protein>